<evidence type="ECO:0000313" key="2">
    <source>
        <dbReference type="Proteomes" id="UP000193719"/>
    </source>
</evidence>
<keyword evidence="2" id="KW-1185">Reference proteome</keyword>
<reference evidence="1 2" key="1">
    <citation type="submission" date="2016-08" db="EMBL/GenBank/DDBJ databases">
        <title>Genomes of anaerobic fungi encode conserved fungal cellulosomes for biomass hydrolysis.</title>
        <authorList>
            <consortium name="DOE Joint Genome Institute"/>
            <person name="Haitjema C.H."/>
            <person name="Gilmore S.P."/>
            <person name="Henske J.K."/>
            <person name="Solomon K.V."/>
            <person name="De Groot R."/>
            <person name="Kuo A."/>
            <person name="Mondo S.J."/>
            <person name="Salamov A.A."/>
            <person name="Labutti K."/>
            <person name="Zhao Z."/>
            <person name="Chiniquy J."/>
            <person name="Barry K."/>
            <person name="Brewer H.M."/>
            <person name="Purvine S.O."/>
            <person name="Wright A.T."/>
            <person name="Boxma B."/>
            <person name="Van Alen T."/>
            <person name="Hackstein J.H."/>
            <person name="Baker S.E."/>
            <person name="Grigoriev I.V."/>
            <person name="O'Malley M.A."/>
        </authorList>
    </citation>
    <scope>NUCLEOTIDE SEQUENCE [LARGE SCALE GENOMIC DNA]</scope>
    <source>
        <strain evidence="2">finn</strain>
    </source>
</reference>
<gene>
    <name evidence="1" type="ORF">BCR36DRAFT_453917</name>
</gene>
<protein>
    <submittedName>
        <fullName evidence="1">Uncharacterized protein</fullName>
    </submittedName>
</protein>
<proteinExistence type="predicted"/>
<dbReference type="AlphaFoldDB" id="A0A1Y1VLB2"/>
<organism evidence="1 2">
    <name type="scientific">Piromyces finnis</name>
    <dbReference type="NCBI Taxonomy" id="1754191"/>
    <lineage>
        <taxon>Eukaryota</taxon>
        <taxon>Fungi</taxon>
        <taxon>Fungi incertae sedis</taxon>
        <taxon>Chytridiomycota</taxon>
        <taxon>Chytridiomycota incertae sedis</taxon>
        <taxon>Neocallimastigomycetes</taxon>
        <taxon>Neocallimastigales</taxon>
        <taxon>Neocallimastigaceae</taxon>
        <taxon>Piromyces</taxon>
    </lineage>
</organism>
<dbReference type="EMBL" id="MCFH01000003">
    <property type="protein sequence ID" value="ORX59257.1"/>
    <property type="molecule type" value="Genomic_DNA"/>
</dbReference>
<comment type="caution">
    <text evidence="1">The sequence shown here is derived from an EMBL/GenBank/DDBJ whole genome shotgun (WGS) entry which is preliminary data.</text>
</comment>
<name>A0A1Y1VLB2_9FUNG</name>
<accession>A0A1Y1VLB2</accession>
<reference evidence="1 2" key="2">
    <citation type="submission" date="2016-08" db="EMBL/GenBank/DDBJ databases">
        <title>Pervasive Adenine N6-methylation of Active Genes in Fungi.</title>
        <authorList>
            <consortium name="DOE Joint Genome Institute"/>
            <person name="Mondo S.J."/>
            <person name="Dannebaum R.O."/>
            <person name="Kuo R.C."/>
            <person name="Labutti K."/>
            <person name="Haridas S."/>
            <person name="Kuo A."/>
            <person name="Salamov A."/>
            <person name="Ahrendt S.R."/>
            <person name="Lipzen A."/>
            <person name="Sullivan W."/>
            <person name="Andreopoulos W.B."/>
            <person name="Clum A."/>
            <person name="Lindquist E."/>
            <person name="Daum C."/>
            <person name="Ramamoorthy G.K."/>
            <person name="Gryganskyi A."/>
            <person name="Culley D."/>
            <person name="Magnuson J.K."/>
            <person name="James T.Y."/>
            <person name="O'Malley M.A."/>
            <person name="Stajich J.E."/>
            <person name="Spatafora J.W."/>
            <person name="Visel A."/>
            <person name="Grigoriev I.V."/>
        </authorList>
    </citation>
    <scope>NUCLEOTIDE SEQUENCE [LARGE SCALE GENOMIC DNA]</scope>
    <source>
        <strain evidence="2">finn</strain>
    </source>
</reference>
<dbReference type="Proteomes" id="UP000193719">
    <property type="component" value="Unassembled WGS sequence"/>
</dbReference>
<evidence type="ECO:0000313" key="1">
    <source>
        <dbReference type="EMBL" id="ORX59257.1"/>
    </source>
</evidence>
<sequence>MKKKVKVLFIEVLRVFKNGVSKSNYDKDKFINGISEDDINNMEKTFNKIYNIHKEKYNTIIDNKGNELVYYNKFDYDSQSKLYKDKLIENINNSYNLLNKSSEEMHIRILFNFSKNNKKFDEDRTKKVNLLCEDIENININEKDKEEIKNKLFYLFNEFDKL</sequence>